<evidence type="ECO:0000313" key="1">
    <source>
        <dbReference type="EMBL" id="QJA98000.1"/>
    </source>
</evidence>
<accession>A0A6M3LRX7</accession>
<sequence length="133" mass="14753">MKKIIRTKDGFRVTHMNRRRACRLMCLECNGWDNTNSGVETCNGKMLDGTVCSLVNFRDMSSKQTASERAKAIRAFCLECMGGAISLISQCTAGFCPVYAYRSTTVDKSCLYDENLSDKAILEIGLNRSTNGI</sequence>
<proteinExistence type="predicted"/>
<organism evidence="1">
    <name type="scientific">viral metagenome</name>
    <dbReference type="NCBI Taxonomy" id="1070528"/>
    <lineage>
        <taxon>unclassified sequences</taxon>
        <taxon>metagenomes</taxon>
        <taxon>organismal metagenomes</taxon>
    </lineage>
</organism>
<protein>
    <submittedName>
        <fullName evidence="1">Uncharacterized protein</fullName>
    </submittedName>
</protein>
<dbReference type="AlphaFoldDB" id="A0A6M3LRX7"/>
<name>A0A6M3LRX7_9ZZZZ</name>
<dbReference type="EMBL" id="MT143544">
    <property type="protein sequence ID" value="QJA98000.1"/>
    <property type="molecule type" value="Genomic_DNA"/>
</dbReference>
<reference evidence="1" key="1">
    <citation type="submission" date="2020-03" db="EMBL/GenBank/DDBJ databases">
        <title>The deep terrestrial virosphere.</title>
        <authorList>
            <person name="Holmfeldt K."/>
            <person name="Nilsson E."/>
            <person name="Simone D."/>
            <person name="Lopez-Fernandez M."/>
            <person name="Wu X."/>
            <person name="de Brujin I."/>
            <person name="Lundin D."/>
            <person name="Andersson A."/>
            <person name="Bertilsson S."/>
            <person name="Dopson M."/>
        </authorList>
    </citation>
    <scope>NUCLEOTIDE SEQUENCE</scope>
    <source>
        <strain evidence="1">MM415B05766</strain>
    </source>
</reference>
<gene>
    <name evidence="1" type="ORF">MM415B05766_0003</name>
</gene>